<proteinExistence type="inferred from homology"/>
<dbReference type="EMBL" id="CP087164">
    <property type="protein sequence ID" value="UGS35275.1"/>
    <property type="molecule type" value="Genomic_DNA"/>
</dbReference>
<evidence type="ECO:0000313" key="5">
    <source>
        <dbReference type="Proteomes" id="UP001162834"/>
    </source>
</evidence>
<dbReference type="Pfam" id="PF03447">
    <property type="entry name" value="NAD_binding_3"/>
    <property type="match status" value="1"/>
</dbReference>
<keyword evidence="5" id="KW-1185">Reference proteome</keyword>
<gene>
    <name evidence="4" type="primary">nadX</name>
    <name evidence="4" type="ORF">DSM104329_01662</name>
</gene>
<dbReference type="InterPro" id="IPR002811">
    <property type="entry name" value="Asp_DH"/>
</dbReference>
<accession>A0A9E6XW54</accession>
<organism evidence="4 5">
    <name type="scientific">Capillimicrobium parvum</name>
    <dbReference type="NCBI Taxonomy" id="2884022"/>
    <lineage>
        <taxon>Bacteria</taxon>
        <taxon>Bacillati</taxon>
        <taxon>Actinomycetota</taxon>
        <taxon>Thermoleophilia</taxon>
        <taxon>Solirubrobacterales</taxon>
        <taxon>Capillimicrobiaceae</taxon>
        <taxon>Capillimicrobium</taxon>
    </lineage>
</organism>
<feature type="domain" description="Aspartate dehydrogenase" evidence="2">
    <location>
        <begin position="164"/>
        <end position="234"/>
    </location>
</feature>
<evidence type="ECO:0000259" key="3">
    <source>
        <dbReference type="Pfam" id="PF03447"/>
    </source>
</evidence>
<dbReference type="KEGG" id="sbae:DSM104329_01662"/>
<name>A0A9E6XW54_9ACTN</name>
<comment type="similarity">
    <text evidence="1">Belongs to the L-aspartate dehydrogenase family.</text>
</comment>
<dbReference type="Pfam" id="PF01958">
    <property type="entry name" value="Asp_DH_C"/>
    <property type="match status" value="1"/>
</dbReference>
<dbReference type="GO" id="GO:0009435">
    <property type="term" value="P:NAD+ biosynthetic process"/>
    <property type="evidence" value="ECO:0007669"/>
    <property type="project" value="InterPro"/>
</dbReference>
<dbReference type="GO" id="GO:0050661">
    <property type="term" value="F:NADP binding"/>
    <property type="evidence" value="ECO:0007669"/>
    <property type="project" value="InterPro"/>
</dbReference>
<dbReference type="Gene3D" id="3.40.50.720">
    <property type="entry name" value="NAD(P)-binding Rossmann-like Domain"/>
    <property type="match status" value="1"/>
</dbReference>
<evidence type="ECO:0000259" key="2">
    <source>
        <dbReference type="Pfam" id="PF01958"/>
    </source>
</evidence>
<evidence type="ECO:0000313" key="4">
    <source>
        <dbReference type="EMBL" id="UGS35275.1"/>
    </source>
</evidence>
<dbReference type="RefSeq" id="WP_259314964.1">
    <property type="nucleotide sequence ID" value="NZ_CP087164.1"/>
</dbReference>
<protein>
    <submittedName>
        <fullName evidence="4">L-aspartate dehydrogenase</fullName>
        <ecNumber evidence="4">1.4.1.21</ecNumber>
    </submittedName>
</protein>
<dbReference type="AlphaFoldDB" id="A0A9E6XW54"/>
<dbReference type="Gene3D" id="3.30.360.10">
    <property type="entry name" value="Dihydrodipicolinate Reductase, domain 2"/>
    <property type="match status" value="1"/>
</dbReference>
<dbReference type="PANTHER" id="PTHR31873:SF6">
    <property type="entry name" value="ASPARTATE DEHYDROGENASE DOMAIN-CONTAINING PROTEIN"/>
    <property type="match status" value="1"/>
</dbReference>
<dbReference type="InterPro" id="IPR036291">
    <property type="entry name" value="NAD(P)-bd_dom_sf"/>
</dbReference>
<dbReference type="SUPFAM" id="SSF51735">
    <property type="entry name" value="NAD(P)-binding Rossmann-fold domains"/>
    <property type="match status" value="1"/>
</dbReference>
<evidence type="ECO:0000256" key="1">
    <source>
        <dbReference type="ARBA" id="ARBA00008331"/>
    </source>
</evidence>
<dbReference type="GO" id="GO:0033735">
    <property type="term" value="F:aspartate dehydrogenase [NAD(P)+] activity"/>
    <property type="evidence" value="ECO:0007669"/>
    <property type="project" value="UniProtKB-EC"/>
</dbReference>
<dbReference type="PANTHER" id="PTHR31873">
    <property type="entry name" value="L-ASPARTATE DEHYDROGENASE-RELATED"/>
    <property type="match status" value="1"/>
</dbReference>
<feature type="domain" description="Aspartate/homoserine dehydrogenase NAD-binding" evidence="3">
    <location>
        <begin position="11"/>
        <end position="120"/>
    </location>
</feature>
<keyword evidence="4" id="KW-0560">Oxidoreductase</keyword>
<dbReference type="Proteomes" id="UP001162834">
    <property type="component" value="Chromosome"/>
</dbReference>
<dbReference type="InterPro" id="IPR005106">
    <property type="entry name" value="Asp/hSer_DH_NAD-bd"/>
</dbReference>
<dbReference type="SUPFAM" id="SSF55347">
    <property type="entry name" value="Glyceraldehyde-3-phosphate dehydrogenase-like, C-terminal domain"/>
    <property type="match status" value="1"/>
</dbReference>
<sequence length="265" mass="27433">MRERTRVGIAGMGFIGRRVYDRIAADSGLGLDVVCVCDRQAAKLAGCPPAIVKSDLAGVRVARPDLVLEAAGAALLAEWGRELLGFADLLPLSVAALADDGLEAALGAAAQASGHRLLIPHGALVGVDALAERHGAWRSVTVTFTKHPSNIELTAVGLDPVDIRERTVVFDGPVREIARRFPRNVNAMVTAALSTVGLDRCRGILVADPGLSEAIAEVRAEGEDGGLVQTVKRGPIVGVSGVEMADAVMHSIVTATGGGAGLRFV</sequence>
<reference evidence="4" key="1">
    <citation type="journal article" date="2022" name="Int. J. Syst. Evol. Microbiol.">
        <title>Pseudomonas aegrilactucae sp. nov. and Pseudomonas morbosilactucae sp. nov., pathogens causing bacterial rot of lettuce in Japan.</title>
        <authorList>
            <person name="Sawada H."/>
            <person name="Fujikawa T."/>
            <person name="Satou M."/>
        </authorList>
    </citation>
    <scope>NUCLEOTIDE SEQUENCE</scope>
    <source>
        <strain evidence="4">0166_1</strain>
    </source>
</reference>
<dbReference type="EC" id="1.4.1.21" evidence="4"/>